<organism evidence="6 7">
    <name type="scientific">Plectosphaerella plurivora</name>
    <dbReference type="NCBI Taxonomy" id="936078"/>
    <lineage>
        <taxon>Eukaryota</taxon>
        <taxon>Fungi</taxon>
        <taxon>Dikarya</taxon>
        <taxon>Ascomycota</taxon>
        <taxon>Pezizomycotina</taxon>
        <taxon>Sordariomycetes</taxon>
        <taxon>Hypocreomycetidae</taxon>
        <taxon>Glomerellales</taxon>
        <taxon>Plectosphaerellaceae</taxon>
        <taxon>Plectosphaerella</taxon>
    </lineage>
</organism>
<dbReference type="PANTHER" id="PTHR12935">
    <property type="entry name" value="GAMMA-GLUTAMYLCYCLOTRANSFERASE"/>
    <property type="match status" value="1"/>
</dbReference>
<feature type="binding site" evidence="4">
    <location>
        <begin position="9"/>
        <end position="14"/>
    </location>
    <ligand>
        <name>substrate</name>
    </ligand>
</feature>
<dbReference type="EMBL" id="JAGSXJ010000003">
    <property type="protein sequence ID" value="KAH6694002.1"/>
    <property type="molecule type" value="Genomic_DNA"/>
</dbReference>
<dbReference type="Gene3D" id="3.10.490.10">
    <property type="entry name" value="Gamma-glutamyl cyclotransferase-like"/>
    <property type="match status" value="1"/>
</dbReference>
<dbReference type="Proteomes" id="UP000770015">
    <property type="component" value="Unassembled WGS sequence"/>
</dbReference>
<dbReference type="CDD" id="cd06661">
    <property type="entry name" value="GGCT_like"/>
    <property type="match status" value="1"/>
</dbReference>
<name>A0A9P8VKG9_9PEZI</name>
<feature type="domain" description="Gamma-glutamylcyclotransferase AIG2-like" evidence="5">
    <location>
        <begin position="71"/>
        <end position="141"/>
    </location>
</feature>
<evidence type="ECO:0000313" key="7">
    <source>
        <dbReference type="Proteomes" id="UP000770015"/>
    </source>
</evidence>
<evidence type="ECO:0000256" key="4">
    <source>
        <dbReference type="PIRSR" id="PIRSR617939-2"/>
    </source>
</evidence>
<accession>A0A9P8VKG9</accession>
<proteinExistence type="predicted"/>
<dbReference type="InterPro" id="IPR017939">
    <property type="entry name" value="G-Glutamylcylcotransferase"/>
</dbReference>
<protein>
    <recommendedName>
        <fullName evidence="1">gamma-glutamylcyclotransferase</fullName>
        <ecNumber evidence="1">4.3.2.9</ecNumber>
    </recommendedName>
</protein>
<dbReference type="GO" id="GO:0003839">
    <property type="term" value="F:gamma-glutamylcyclotransferase activity"/>
    <property type="evidence" value="ECO:0007669"/>
    <property type="project" value="UniProtKB-EC"/>
</dbReference>
<evidence type="ECO:0000259" key="5">
    <source>
        <dbReference type="Pfam" id="PF06094"/>
    </source>
</evidence>
<feature type="active site" description="Proton acceptor" evidence="3">
    <location>
        <position position="102"/>
    </location>
</feature>
<dbReference type="AlphaFoldDB" id="A0A9P8VKG9"/>
<dbReference type="InterPro" id="IPR036568">
    <property type="entry name" value="GGCT-like_sf"/>
</dbReference>
<dbReference type="EC" id="4.3.2.9" evidence="1"/>
<comment type="caution">
    <text evidence="6">The sequence shown here is derived from an EMBL/GenBank/DDBJ whole genome shotgun (WGS) entry which is preliminary data.</text>
</comment>
<evidence type="ECO:0000313" key="6">
    <source>
        <dbReference type="EMBL" id="KAH6694002.1"/>
    </source>
</evidence>
<evidence type="ECO:0000256" key="2">
    <source>
        <dbReference type="ARBA" id="ARBA00023239"/>
    </source>
</evidence>
<dbReference type="InterPro" id="IPR009288">
    <property type="entry name" value="AIG2-like_dom"/>
</dbReference>
<reference evidence="6" key="1">
    <citation type="journal article" date="2021" name="Nat. Commun.">
        <title>Genetic determinants of endophytism in the Arabidopsis root mycobiome.</title>
        <authorList>
            <person name="Mesny F."/>
            <person name="Miyauchi S."/>
            <person name="Thiergart T."/>
            <person name="Pickel B."/>
            <person name="Atanasova L."/>
            <person name="Karlsson M."/>
            <person name="Huettel B."/>
            <person name="Barry K.W."/>
            <person name="Haridas S."/>
            <person name="Chen C."/>
            <person name="Bauer D."/>
            <person name="Andreopoulos W."/>
            <person name="Pangilinan J."/>
            <person name="LaButti K."/>
            <person name="Riley R."/>
            <person name="Lipzen A."/>
            <person name="Clum A."/>
            <person name="Drula E."/>
            <person name="Henrissat B."/>
            <person name="Kohler A."/>
            <person name="Grigoriev I.V."/>
            <person name="Martin F.M."/>
            <person name="Hacquard S."/>
        </authorList>
    </citation>
    <scope>NUCLEOTIDE SEQUENCE</scope>
    <source>
        <strain evidence="6">MPI-SDFR-AT-0117</strain>
    </source>
</reference>
<evidence type="ECO:0000256" key="1">
    <source>
        <dbReference type="ARBA" id="ARBA00012346"/>
    </source>
</evidence>
<evidence type="ECO:0000256" key="3">
    <source>
        <dbReference type="PIRSR" id="PIRSR617939-1"/>
    </source>
</evidence>
<dbReference type="Pfam" id="PF06094">
    <property type="entry name" value="GGACT"/>
    <property type="match status" value="1"/>
</dbReference>
<keyword evidence="7" id="KW-1185">Reference proteome</keyword>
<dbReference type="InterPro" id="IPR013024">
    <property type="entry name" value="GGCT-like"/>
</dbReference>
<dbReference type="OrthoDB" id="2924818at2759"/>
<feature type="binding site" evidence="4">
    <location>
        <position position="151"/>
    </location>
    <ligand>
        <name>substrate</name>
    </ligand>
</feature>
<dbReference type="SUPFAM" id="SSF110857">
    <property type="entry name" value="Gamma-glutamyl cyclotransferase-like"/>
    <property type="match status" value="1"/>
</dbReference>
<sequence length="208" mass="23808">MEGLWPGYYFAYGSNLSTAQMRYRCPRAKPIALAHLNGPWTFQINERGFANIHSPPTPPAEDIAAVRERRAQPYINAHPTPGVYGMLYRTTLADERSLDYHEGVPFAYQRKLMPVTVIYAPSNEGPGVGVTVEALVYVDHRTNPGVPGSDYIERMNRGIAQAENWCLPEWYVEHVLRRFIPENMADEWEQDPEDEDGRGWAIICRQWL</sequence>
<dbReference type="PANTHER" id="PTHR12935:SF0">
    <property type="entry name" value="GAMMA-GLUTAMYLCYCLOTRANSFERASE"/>
    <property type="match status" value="1"/>
</dbReference>
<gene>
    <name evidence="6" type="ORF">F5X68DRAFT_228403</name>
</gene>
<keyword evidence="2" id="KW-0456">Lyase</keyword>